<proteinExistence type="predicted"/>
<evidence type="ECO:0000313" key="1">
    <source>
        <dbReference type="EMBL" id="CAL1241781.1"/>
    </source>
</evidence>
<dbReference type="Proteomes" id="UP001497493">
    <property type="component" value="Chromosome"/>
</dbReference>
<reference evidence="1 2" key="1">
    <citation type="submission" date="2024-04" db="EMBL/GenBank/DDBJ databases">
        <authorList>
            <person name="Cremers G."/>
        </authorList>
    </citation>
    <scope>NUCLEOTIDE SEQUENCE [LARGE SCALE GENOMIC DNA]</scope>
    <source>
        <strain evidence="1">MeCH1-AG</strain>
    </source>
</reference>
<organism evidence="1 2">
    <name type="scientific">Candidatus Methylocalor cossyra</name>
    <dbReference type="NCBI Taxonomy" id="3108543"/>
    <lineage>
        <taxon>Bacteria</taxon>
        <taxon>Pseudomonadati</taxon>
        <taxon>Pseudomonadota</taxon>
        <taxon>Gammaproteobacteria</taxon>
        <taxon>Methylococcales</taxon>
        <taxon>Methylococcaceae</taxon>
        <taxon>Candidatus Methylocalor</taxon>
    </lineage>
</organism>
<protein>
    <recommendedName>
        <fullName evidence="3">DUF2292 domain-containing protein</fullName>
    </recommendedName>
</protein>
<evidence type="ECO:0008006" key="3">
    <source>
        <dbReference type="Google" id="ProtNLM"/>
    </source>
</evidence>
<evidence type="ECO:0000313" key="2">
    <source>
        <dbReference type="Proteomes" id="UP001497493"/>
    </source>
</evidence>
<accession>A0ABM9NMA9</accession>
<dbReference type="Pfam" id="PF10055">
    <property type="entry name" value="DUF2292"/>
    <property type="match status" value="1"/>
</dbReference>
<dbReference type="InterPro" id="IPR018743">
    <property type="entry name" value="DUF2292"/>
</dbReference>
<keyword evidence="2" id="KW-1185">Reference proteome</keyword>
<gene>
    <name evidence="1" type="ORF">MECH1_V1_3005</name>
</gene>
<name>A0ABM9NMA9_9GAMM</name>
<dbReference type="EMBL" id="OZ026884">
    <property type="protein sequence ID" value="CAL1241781.1"/>
    <property type="molecule type" value="Genomic_DNA"/>
</dbReference>
<dbReference type="RefSeq" id="WP_348758269.1">
    <property type="nucleotide sequence ID" value="NZ_OZ026884.1"/>
</dbReference>
<sequence length="68" mass="7284">MGTDNQPPPRNPEPTAIAAKVLAALRGLRFGSVEITVHEGRVVQIERKEKLRLSIPCPDGNGSGDPEP</sequence>